<evidence type="ECO:0000313" key="18">
    <source>
        <dbReference type="EMBL" id="PMD24087.1"/>
    </source>
</evidence>
<sequence length="922" mass="98222">MARVTFISVLLLTLVSLGLAMVRTPNYAADIKRAQQLQGSSKNKRNSVPAGYVAAPYYPTPPGGWVSNWTAAYAKAQKVVANMTLAEKVNLTTGVGEDMGRCVGNTGSALRFGIPNLCLQDSALGVADTDNVTAFPAGITVGATWSKALAYARGLALGAEARGKGVNIQLGPVVGPMGRKPRGGRNWEGFGADPVLQAWGGAETVKGIQANGVIATIKHFIGNEQEAYRMDIIPHGLMQAISSNIDDRTLHELYSWPFAEAIRAGVGAVMMSYNDVNGSASSQNSMMINGILKDEFGFQGIVMCDWLAQISGVGSALAGLDMAMPGDGDIPFFGLAYWAYELSTSVLNGTVPLSRLNDMVTRIVATISRVPLVLTSTHSKTLRRGMLTRDYQWYQLGQDQDYPPPNFSANTANPTGLCYPAAVFSPTCVTNEYVNVQADHFKVARNISREAITLLKNINNTLPLSTSAVLKIFGSDAENNPAGPNACSERACDTGVLGMGWGTGTANYPYLDAPIDAIKRKAANVTYYSSDSFPSGLTATASDIAIVFVNSDSGENQDTVEGNDGDRSASGLYTWHGGDALVEAAAAKYATVIVVIHTVGPILVENWIDLPSVKAVVFAHLPGQEAGDSLTDILFGDYSPSGHLPYSIPVAESDYPSSVSLVGFEFFQVQDTFSEGLYIDYRYLNKHSIAPRFAFGHGLSYTTFSRTSATITAVTPLSSTPPTRASTGSTPVYSTAIPPASEVAWPAGFNAISRYLYPYLDDPQSISSSGTFNYPTGYQTTPQPDPPAGGDQGGNPALWDVMFTLSVNVTNTGKFAGKDVVMVFVQYPSDNPWDTPIIQLRAFEKTDTLAAGEGEVVTLQITRKDLSIWDVVSQNWIIPVSSTAPFLFWIGDSSANLTLACESLSGKCSDGRALPVVAPKSG</sequence>
<feature type="region of interest" description="Disordered" evidence="15">
    <location>
        <begin position="771"/>
        <end position="793"/>
    </location>
</feature>
<dbReference type="FunFam" id="3.20.20.300:FF:000002">
    <property type="entry name" value="Probable beta-glucosidase"/>
    <property type="match status" value="1"/>
</dbReference>
<dbReference type="InterPro" id="IPR050288">
    <property type="entry name" value="Cellulose_deg_GH3"/>
</dbReference>
<dbReference type="PANTHER" id="PTHR42715">
    <property type="entry name" value="BETA-GLUCOSIDASE"/>
    <property type="match status" value="1"/>
</dbReference>
<dbReference type="PRINTS" id="PR00133">
    <property type="entry name" value="GLHYDRLASE3"/>
</dbReference>
<evidence type="ECO:0000256" key="12">
    <source>
        <dbReference type="ARBA" id="ARBA00041270"/>
    </source>
</evidence>
<evidence type="ECO:0000256" key="11">
    <source>
        <dbReference type="ARBA" id="ARBA00039577"/>
    </source>
</evidence>
<dbReference type="SMART" id="SM01217">
    <property type="entry name" value="Fn3_like"/>
    <property type="match status" value="1"/>
</dbReference>
<feature type="signal peptide" evidence="16">
    <location>
        <begin position="1"/>
        <end position="20"/>
    </location>
</feature>
<dbReference type="Gene3D" id="3.40.50.1700">
    <property type="entry name" value="Glycoside hydrolase family 3 C-terminal domain"/>
    <property type="match status" value="1"/>
</dbReference>
<dbReference type="InterPro" id="IPR036881">
    <property type="entry name" value="Glyco_hydro_3_C_sf"/>
</dbReference>
<gene>
    <name evidence="18" type="ORF">NA56DRAFT_700555</name>
</gene>
<evidence type="ECO:0000256" key="10">
    <source>
        <dbReference type="ARBA" id="ARBA00023326"/>
    </source>
</evidence>
<dbReference type="InterPro" id="IPR001764">
    <property type="entry name" value="Glyco_hydro_3_N"/>
</dbReference>
<dbReference type="SUPFAM" id="SSF51445">
    <property type="entry name" value="(Trans)glycosidases"/>
    <property type="match status" value="1"/>
</dbReference>
<dbReference type="Pfam" id="PF01915">
    <property type="entry name" value="Glyco_hydro_3_C"/>
    <property type="match status" value="1"/>
</dbReference>
<evidence type="ECO:0000256" key="15">
    <source>
        <dbReference type="SAM" id="MobiDB-lite"/>
    </source>
</evidence>
<evidence type="ECO:0000256" key="5">
    <source>
        <dbReference type="ARBA" id="ARBA00022801"/>
    </source>
</evidence>
<dbReference type="GO" id="GO:0030245">
    <property type="term" value="P:cellulose catabolic process"/>
    <property type="evidence" value="ECO:0007669"/>
    <property type="project" value="UniProtKB-KW"/>
</dbReference>
<evidence type="ECO:0000313" key="19">
    <source>
        <dbReference type="Proteomes" id="UP000235672"/>
    </source>
</evidence>
<dbReference type="Pfam" id="PF14310">
    <property type="entry name" value="Fn3-like"/>
    <property type="match status" value="1"/>
</dbReference>
<dbReference type="Gene3D" id="2.60.40.10">
    <property type="entry name" value="Immunoglobulins"/>
    <property type="match status" value="1"/>
</dbReference>
<feature type="chain" id="PRO_5014382731" description="Probable beta-glucosidase F" evidence="16">
    <location>
        <begin position="21"/>
        <end position="922"/>
    </location>
</feature>
<evidence type="ECO:0000259" key="17">
    <source>
        <dbReference type="SMART" id="SM01217"/>
    </source>
</evidence>
<evidence type="ECO:0000256" key="7">
    <source>
        <dbReference type="ARBA" id="ARBA00023180"/>
    </source>
</evidence>
<feature type="domain" description="Fibronectin type III-like" evidence="17">
    <location>
        <begin position="819"/>
        <end position="894"/>
    </location>
</feature>
<dbReference type="InterPro" id="IPR026891">
    <property type="entry name" value="Fn3-like"/>
</dbReference>
<dbReference type="SUPFAM" id="SSF52279">
    <property type="entry name" value="Beta-D-glucan exohydrolase, C-terminal domain"/>
    <property type="match status" value="1"/>
</dbReference>
<evidence type="ECO:0000256" key="8">
    <source>
        <dbReference type="ARBA" id="ARBA00023277"/>
    </source>
</evidence>
<evidence type="ECO:0000256" key="3">
    <source>
        <dbReference type="ARBA" id="ARBA00005336"/>
    </source>
</evidence>
<evidence type="ECO:0000256" key="14">
    <source>
        <dbReference type="ARBA" id="ARBA00041810"/>
    </source>
</evidence>
<evidence type="ECO:0000256" key="2">
    <source>
        <dbReference type="ARBA" id="ARBA00004987"/>
    </source>
</evidence>
<dbReference type="Gene3D" id="3.20.20.300">
    <property type="entry name" value="Glycoside hydrolase, family 3, N-terminal domain"/>
    <property type="match status" value="1"/>
</dbReference>
<dbReference type="FunFam" id="3.40.50.1700:FF:000003">
    <property type="entry name" value="Probable beta-glucosidase"/>
    <property type="match status" value="1"/>
</dbReference>
<protein>
    <recommendedName>
        <fullName evidence="11">Probable beta-glucosidase F</fullName>
        <ecNumber evidence="4">3.2.1.21</ecNumber>
    </recommendedName>
    <alternativeName>
        <fullName evidence="12">Beta-D-glucoside glucohydrolase F</fullName>
    </alternativeName>
    <alternativeName>
        <fullName evidence="13">Cellobiase F</fullName>
    </alternativeName>
    <alternativeName>
        <fullName evidence="14">Gentiobiase F</fullName>
    </alternativeName>
</protein>
<dbReference type="AlphaFoldDB" id="A0A2J6QCV0"/>
<feature type="compositionally biased region" description="Polar residues" evidence="15">
    <location>
        <begin position="771"/>
        <end position="781"/>
    </location>
</feature>
<evidence type="ECO:0000256" key="9">
    <source>
        <dbReference type="ARBA" id="ARBA00023295"/>
    </source>
</evidence>
<comment type="similarity">
    <text evidence="3">Belongs to the glycosyl hydrolase 3 family.</text>
</comment>
<organism evidence="18 19">
    <name type="scientific">Hyaloscypha hepaticicola</name>
    <dbReference type="NCBI Taxonomy" id="2082293"/>
    <lineage>
        <taxon>Eukaryota</taxon>
        <taxon>Fungi</taxon>
        <taxon>Dikarya</taxon>
        <taxon>Ascomycota</taxon>
        <taxon>Pezizomycotina</taxon>
        <taxon>Leotiomycetes</taxon>
        <taxon>Helotiales</taxon>
        <taxon>Hyaloscyphaceae</taxon>
        <taxon>Hyaloscypha</taxon>
    </lineage>
</organism>
<keyword evidence="6" id="KW-0136">Cellulose degradation</keyword>
<name>A0A2J6QCV0_9HELO</name>
<keyword evidence="16" id="KW-0732">Signal</keyword>
<keyword evidence="10" id="KW-0624">Polysaccharide degradation</keyword>
<accession>A0A2J6QCV0</accession>
<dbReference type="Proteomes" id="UP000235672">
    <property type="component" value="Unassembled WGS sequence"/>
</dbReference>
<dbReference type="InterPro" id="IPR002772">
    <property type="entry name" value="Glyco_hydro_3_C"/>
</dbReference>
<evidence type="ECO:0000256" key="4">
    <source>
        <dbReference type="ARBA" id="ARBA00012744"/>
    </source>
</evidence>
<dbReference type="EMBL" id="KZ613473">
    <property type="protein sequence ID" value="PMD24087.1"/>
    <property type="molecule type" value="Genomic_DNA"/>
</dbReference>
<dbReference type="InterPro" id="IPR017853">
    <property type="entry name" value="GH"/>
</dbReference>
<dbReference type="PANTHER" id="PTHR42715:SF2">
    <property type="entry name" value="BETA-GLUCOSIDASE F-RELATED"/>
    <property type="match status" value="1"/>
</dbReference>
<evidence type="ECO:0000256" key="6">
    <source>
        <dbReference type="ARBA" id="ARBA00023001"/>
    </source>
</evidence>
<keyword evidence="5 18" id="KW-0378">Hydrolase</keyword>
<comment type="catalytic activity">
    <reaction evidence="1">
        <text>Hydrolysis of terminal, non-reducing beta-D-glucosyl residues with release of beta-D-glucose.</text>
        <dbReference type="EC" id="3.2.1.21"/>
    </reaction>
</comment>
<keyword evidence="8" id="KW-0119">Carbohydrate metabolism</keyword>
<dbReference type="EC" id="3.2.1.21" evidence="4"/>
<keyword evidence="7" id="KW-0325">Glycoprotein</keyword>
<dbReference type="STRING" id="1745343.A0A2J6QCV0"/>
<keyword evidence="19" id="KW-1185">Reference proteome</keyword>
<dbReference type="GO" id="GO:0008422">
    <property type="term" value="F:beta-glucosidase activity"/>
    <property type="evidence" value="ECO:0007669"/>
    <property type="project" value="UniProtKB-EC"/>
</dbReference>
<evidence type="ECO:0000256" key="16">
    <source>
        <dbReference type="SAM" id="SignalP"/>
    </source>
</evidence>
<evidence type="ECO:0000256" key="13">
    <source>
        <dbReference type="ARBA" id="ARBA00041600"/>
    </source>
</evidence>
<keyword evidence="9" id="KW-0326">Glycosidase</keyword>
<proteinExistence type="inferred from homology"/>
<dbReference type="Pfam" id="PF00933">
    <property type="entry name" value="Glyco_hydro_3"/>
    <property type="match status" value="1"/>
</dbReference>
<comment type="pathway">
    <text evidence="2">Glycan metabolism; cellulose degradation.</text>
</comment>
<dbReference type="OrthoDB" id="416222at2759"/>
<dbReference type="InterPro" id="IPR013783">
    <property type="entry name" value="Ig-like_fold"/>
</dbReference>
<reference evidence="18 19" key="1">
    <citation type="submission" date="2016-05" db="EMBL/GenBank/DDBJ databases">
        <title>A degradative enzymes factory behind the ericoid mycorrhizal symbiosis.</title>
        <authorList>
            <consortium name="DOE Joint Genome Institute"/>
            <person name="Martino E."/>
            <person name="Morin E."/>
            <person name="Grelet G."/>
            <person name="Kuo A."/>
            <person name="Kohler A."/>
            <person name="Daghino S."/>
            <person name="Barry K."/>
            <person name="Choi C."/>
            <person name="Cichocki N."/>
            <person name="Clum A."/>
            <person name="Copeland A."/>
            <person name="Hainaut M."/>
            <person name="Haridas S."/>
            <person name="Labutti K."/>
            <person name="Lindquist E."/>
            <person name="Lipzen A."/>
            <person name="Khouja H.-R."/>
            <person name="Murat C."/>
            <person name="Ohm R."/>
            <person name="Olson A."/>
            <person name="Spatafora J."/>
            <person name="Veneault-Fourrey C."/>
            <person name="Henrissat B."/>
            <person name="Grigoriev I."/>
            <person name="Martin F."/>
            <person name="Perotto S."/>
        </authorList>
    </citation>
    <scope>NUCLEOTIDE SEQUENCE [LARGE SCALE GENOMIC DNA]</scope>
    <source>
        <strain evidence="18 19">UAMH 7357</strain>
    </source>
</reference>
<evidence type="ECO:0000256" key="1">
    <source>
        <dbReference type="ARBA" id="ARBA00000448"/>
    </source>
</evidence>
<dbReference type="InterPro" id="IPR036962">
    <property type="entry name" value="Glyco_hydro_3_N_sf"/>
</dbReference>